<dbReference type="Proteomes" id="UP000029585">
    <property type="component" value="Unassembled WGS sequence"/>
</dbReference>
<dbReference type="CDD" id="cd00093">
    <property type="entry name" value="HTH_XRE"/>
    <property type="match status" value="1"/>
</dbReference>
<dbReference type="eggNOG" id="ENOG5032984">
    <property type="taxonomic scope" value="Bacteria"/>
</dbReference>
<dbReference type="Gene3D" id="1.10.260.40">
    <property type="entry name" value="lambda repressor-like DNA-binding domains"/>
    <property type="match status" value="1"/>
</dbReference>
<dbReference type="SMART" id="SM00530">
    <property type="entry name" value="HTH_XRE"/>
    <property type="match status" value="1"/>
</dbReference>
<dbReference type="HOGENOM" id="CLU_1286976_0_0_9"/>
<evidence type="ECO:0000313" key="2">
    <source>
        <dbReference type="EMBL" id="KGF56832.1"/>
    </source>
</evidence>
<protein>
    <recommendedName>
        <fullName evidence="1">HTH cro/C1-type domain-containing protein</fullName>
    </recommendedName>
</protein>
<dbReference type="AlphaFoldDB" id="A0A096CPZ1"/>
<dbReference type="EMBL" id="ADLO01000027">
    <property type="protein sequence ID" value="KGF56832.1"/>
    <property type="molecule type" value="Genomic_DNA"/>
</dbReference>
<reference evidence="2 3" key="1">
    <citation type="submission" date="2011-08" db="EMBL/GenBank/DDBJ databases">
        <title>The Genome Sequence of Clostridium orbiscindens 1_3_50AFAA.</title>
        <authorList>
            <consortium name="The Broad Institute Genome Sequencing Platform"/>
            <person name="Earl A."/>
            <person name="Ward D."/>
            <person name="Feldgarden M."/>
            <person name="Gevers D."/>
            <person name="Daigneault M."/>
            <person name="Strauss J."/>
            <person name="Allen-Vercoe E."/>
            <person name="Young S.K."/>
            <person name="Zeng Q."/>
            <person name="Gargeya S."/>
            <person name="Fitzgerald M."/>
            <person name="Haas B."/>
            <person name="Abouelleil A."/>
            <person name="Alvarado L."/>
            <person name="Arachchi H.M."/>
            <person name="Berlin A."/>
            <person name="Brown A."/>
            <person name="Chapman S.B."/>
            <person name="Chen Z."/>
            <person name="Dunbar C."/>
            <person name="Freedman E."/>
            <person name="Gearin G."/>
            <person name="Gellesch M."/>
            <person name="Goldberg J."/>
            <person name="Griggs A."/>
            <person name="Gujja S."/>
            <person name="Heiman D."/>
            <person name="Howarth C."/>
            <person name="Larson L."/>
            <person name="Lui A."/>
            <person name="MacDonald P.J.P."/>
            <person name="Montmayeur A."/>
            <person name="Murphy C."/>
            <person name="Neiman D."/>
            <person name="Pearson M."/>
            <person name="Priest M."/>
            <person name="Roberts A."/>
            <person name="Saif S."/>
            <person name="Shea T."/>
            <person name="Shenoy N."/>
            <person name="Sisk P."/>
            <person name="Stolte C."/>
            <person name="Sykes S."/>
            <person name="Wortman J."/>
            <person name="Nusbaum C."/>
            <person name="Birren B."/>
        </authorList>
    </citation>
    <scope>NUCLEOTIDE SEQUENCE [LARGE SCALE GENOMIC DNA]</scope>
    <source>
        <strain evidence="2 3">1_3_50AFAA</strain>
    </source>
</reference>
<feature type="domain" description="HTH cro/C1-type" evidence="1">
    <location>
        <begin position="28"/>
        <end position="70"/>
    </location>
</feature>
<comment type="caution">
    <text evidence="2">The sequence shown here is derived from an EMBL/GenBank/DDBJ whole genome shotgun (WGS) entry which is preliminary data.</text>
</comment>
<dbReference type="Pfam" id="PF01381">
    <property type="entry name" value="HTH_3"/>
    <property type="match status" value="1"/>
</dbReference>
<dbReference type="GO" id="GO:0003677">
    <property type="term" value="F:DNA binding"/>
    <property type="evidence" value="ECO:0007669"/>
    <property type="project" value="InterPro"/>
</dbReference>
<dbReference type="SUPFAM" id="SSF47413">
    <property type="entry name" value="lambda repressor-like DNA-binding domains"/>
    <property type="match status" value="1"/>
</dbReference>
<sequence>MKRTDAEKYRFPIFRERFRELQGNMSNTEFAEFLDISRQTVGFYCNGERIPDALGLKKIAEKCNVSADWLIGLSDIKSIDQDVKVACEYTGLTEEAVETLRSFTNINENLKNRTIKRIRWIINEIVPSNDFFHLLRTISCYIDVFSGVSSHLSKENDYNGDYHEIDGLSFCDADILNLRRDYATEQLESLLINTAIAAERQKEKPEVFWKRNES</sequence>
<dbReference type="RefSeq" id="WP_021631745.1">
    <property type="nucleotide sequence ID" value="NZ_KN174161.1"/>
</dbReference>
<dbReference type="InterPro" id="IPR010982">
    <property type="entry name" value="Lambda_DNA-bd_dom_sf"/>
</dbReference>
<evidence type="ECO:0000259" key="1">
    <source>
        <dbReference type="PROSITE" id="PS50943"/>
    </source>
</evidence>
<proteinExistence type="predicted"/>
<name>A0A096CPZ1_FLAPL</name>
<dbReference type="InterPro" id="IPR001387">
    <property type="entry name" value="Cro/C1-type_HTH"/>
</dbReference>
<gene>
    <name evidence="2" type="ORF">HMPREF9460_00731</name>
</gene>
<keyword evidence="3" id="KW-1185">Reference proteome</keyword>
<accession>A0A096CPZ1</accession>
<organism evidence="2 3">
    <name type="scientific">Flavonifractor plautii 1_3_50AFAA</name>
    <dbReference type="NCBI Taxonomy" id="742738"/>
    <lineage>
        <taxon>Bacteria</taxon>
        <taxon>Bacillati</taxon>
        <taxon>Bacillota</taxon>
        <taxon>Clostridia</taxon>
        <taxon>Eubacteriales</taxon>
        <taxon>Oscillospiraceae</taxon>
        <taxon>Flavonifractor</taxon>
    </lineage>
</organism>
<evidence type="ECO:0000313" key="3">
    <source>
        <dbReference type="Proteomes" id="UP000029585"/>
    </source>
</evidence>
<dbReference type="PROSITE" id="PS50943">
    <property type="entry name" value="HTH_CROC1"/>
    <property type="match status" value="1"/>
</dbReference>